<dbReference type="GO" id="GO:0005524">
    <property type="term" value="F:ATP binding"/>
    <property type="evidence" value="ECO:0007669"/>
    <property type="project" value="InterPro"/>
</dbReference>
<feature type="compositionally biased region" description="Basic residues" evidence="1">
    <location>
        <begin position="387"/>
        <end position="397"/>
    </location>
</feature>
<reference evidence="4" key="1">
    <citation type="journal article" date="2020" name="bioRxiv">
        <title>Comparative genomics of Chlamydomonas.</title>
        <authorList>
            <person name="Craig R.J."/>
            <person name="Hasan A.R."/>
            <person name="Ness R.W."/>
            <person name="Keightley P.D."/>
        </authorList>
    </citation>
    <scope>NUCLEOTIDE SEQUENCE</scope>
    <source>
        <strain evidence="4">CCAP 11/173</strain>
    </source>
</reference>
<gene>
    <name evidence="4" type="ORF">HYH02_011070</name>
</gene>
<feature type="region of interest" description="Disordered" evidence="1">
    <location>
        <begin position="387"/>
        <end position="408"/>
    </location>
</feature>
<evidence type="ECO:0000256" key="1">
    <source>
        <dbReference type="SAM" id="MobiDB-lite"/>
    </source>
</evidence>
<feature type="compositionally biased region" description="Low complexity" evidence="1">
    <location>
        <begin position="887"/>
        <end position="896"/>
    </location>
</feature>
<dbReference type="OrthoDB" id="543893at2759"/>
<dbReference type="PANTHER" id="PTHR44329">
    <property type="entry name" value="SERINE/THREONINE-PROTEIN KINASE TNNI3K-RELATED"/>
    <property type="match status" value="1"/>
</dbReference>
<dbReference type="SMART" id="SM00220">
    <property type="entry name" value="S_TKc"/>
    <property type="match status" value="1"/>
</dbReference>
<feature type="transmembrane region" description="Helical" evidence="2">
    <location>
        <begin position="359"/>
        <end position="381"/>
    </location>
</feature>
<dbReference type="Proteomes" id="UP000613740">
    <property type="component" value="Unassembled WGS sequence"/>
</dbReference>
<keyword evidence="2" id="KW-1133">Transmembrane helix</keyword>
<feature type="domain" description="Protein kinase" evidence="3">
    <location>
        <begin position="873"/>
        <end position="1175"/>
    </location>
</feature>
<evidence type="ECO:0000256" key="2">
    <source>
        <dbReference type="SAM" id="Phobius"/>
    </source>
</evidence>
<evidence type="ECO:0000313" key="5">
    <source>
        <dbReference type="Proteomes" id="UP000613740"/>
    </source>
</evidence>
<dbReference type="SUPFAM" id="SSF56112">
    <property type="entry name" value="Protein kinase-like (PK-like)"/>
    <property type="match status" value="1"/>
</dbReference>
<dbReference type="InterPro" id="IPR000719">
    <property type="entry name" value="Prot_kinase_dom"/>
</dbReference>
<sequence length="1194" mass="119531">MCVFYYHVCGAVGATVTVRSGPELAAALANYTVDTALVDVENLVLSNEDFSPYNSELPLAVARNFSILGAWQAGPGRFPYIDFAYVRNKVRLAPGVTLGLRRILVRRSRSDPSWRGPGLDLITDDSGRDLTGADPAAFAVVEVADSVNLQEVCLPPAYVPLSMGTMTWPAELQLPPFRQSGFSFNTTQQLHPNCTDRGGGTTSNTDLPYEQQCILSGGIYNAIGLYCYSIDAFGNQVKTGYVSLIRNSEFQCYTKMTVECISSHGGVVGCYNYMSKQMMNNSFTTTSSSSNNNATAVTNTTTTTSGSNRSSSTAAAVAAAPAGSANTPPLPPGAIGSSAGTGGDGGAGSGDSAAVTAGAVVGSVVGGLLLAAVIVVLVVLVRRRRQSAKHAKQQRRQHSPETGPASCGDRCGAGAPAACAGAAAAAARGKTDGGGKAGGGGGDGGAAAFLLDSPATAAAGDSSGGDSGSHPCSGDGFASATGTAAGTAAGGYVSGLTLASAAAAPSPAAVAGAGGGSAGGGSGSASDGGAAAAAAAVAAAAQARAAAAAAAAYSMVPVTALTPLNANIPLNIMMTTTNTNTNTNTNTTLTVSSAGAPALGSSTAAAGSEHVVSGHRKPPAPGAAELVAGAAGKSGSSSSVTTTPPPATPEPSGGHGPTSPQPPPLVMLFPGQVIGKGSYGKVVEGLYGGRRVAVKLIDTGLLLPGAFTAGAAAAAAAAATRGALPPPPPPPPAWAYTSLSVSTADVPPPLSAEAAAAAAAAAAAVEPPSGTGAVVGTAMAAAGAATSSQQAAVVANAADAEEAQRAEQARRQAAEANQSTAAAAALAAVAAAAAVEVPDMLAVSGVVSSDDGRLLLGTDTQRYCEAVLQLGHYCGAHEAGGGGGGLQQQQHQHQQLSPPPPPPQVQKQDAHVAHGGGAATLISSGAAGAAAAAEAAAAEEEEEDAAVRDLISSLGQEVEVLARVRHDNIVTLLAANLRPPHVCLVMERMDTSLDRLLHKEPGRRLQLDTALHIALQVARALQYLHPTIIHRDLKPANVLISHADGDGSQLVAKLADFGLSRLRNTVLVTCNPEVGTGPYMAPECFDLATNVIMDRADCYSFGVLLWELVTRRRPWEGLSMVAVAVRVAVRGERLPLAPLEAAGAPAKLVRLVASCFEADPRRRPAAAEVVKTLLLVQEQMKLGTEAGLGKMLGF</sequence>
<dbReference type="PROSITE" id="PS00108">
    <property type="entry name" value="PROTEIN_KINASE_ST"/>
    <property type="match status" value="1"/>
</dbReference>
<feature type="compositionally biased region" description="Gly residues" evidence="1">
    <location>
        <begin position="339"/>
        <end position="349"/>
    </location>
</feature>
<dbReference type="Pfam" id="PF00069">
    <property type="entry name" value="Pkinase"/>
    <property type="match status" value="1"/>
</dbReference>
<dbReference type="InterPro" id="IPR051681">
    <property type="entry name" value="Ser/Thr_Kinases-Pseudokinases"/>
</dbReference>
<comment type="caution">
    <text evidence="4">The sequence shown here is derived from an EMBL/GenBank/DDBJ whole genome shotgun (WGS) entry which is preliminary data.</text>
</comment>
<evidence type="ECO:0000259" key="3">
    <source>
        <dbReference type="PROSITE" id="PS50011"/>
    </source>
</evidence>
<dbReference type="Gene3D" id="1.10.510.10">
    <property type="entry name" value="Transferase(Phosphotransferase) domain 1"/>
    <property type="match status" value="1"/>
</dbReference>
<organism evidence="4 5">
    <name type="scientific">Chlamydomonas schloesseri</name>
    <dbReference type="NCBI Taxonomy" id="2026947"/>
    <lineage>
        <taxon>Eukaryota</taxon>
        <taxon>Viridiplantae</taxon>
        <taxon>Chlorophyta</taxon>
        <taxon>core chlorophytes</taxon>
        <taxon>Chlorophyceae</taxon>
        <taxon>CS clade</taxon>
        <taxon>Chlamydomonadales</taxon>
        <taxon>Chlamydomonadaceae</taxon>
        <taxon>Chlamydomonas</taxon>
    </lineage>
</organism>
<keyword evidence="5" id="KW-1185">Reference proteome</keyword>
<dbReference type="EMBL" id="JAEHOD010000045">
    <property type="protein sequence ID" value="KAG2437691.1"/>
    <property type="molecule type" value="Genomic_DNA"/>
</dbReference>
<feature type="compositionally biased region" description="Low complexity" evidence="1">
    <location>
        <begin position="622"/>
        <end position="642"/>
    </location>
</feature>
<protein>
    <recommendedName>
        <fullName evidence="3">Protein kinase domain-containing protein</fullName>
    </recommendedName>
</protein>
<dbReference type="GO" id="GO:0004674">
    <property type="term" value="F:protein serine/threonine kinase activity"/>
    <property type="evidence" value="ECO:0007669"/>
    <property type="project" value="TreeGrafter"/>
</dbReference>
<dbReference type="PROSITE" id="PS50011">
    <property type="entry name" value="PROTEIN_KINASE_DOM"/>
    <property type="match status" value="1"/>
</dbReference>
<dbReference type="AlphaFoldDB" id="A0A835TG76"/>
<evidence type="ECO:0000313" key="4">
    <source>
        <dbReference type="EMBL" id="KAG2437691.1"/>
    </source>
</evidence>
<dbReference type="InterPro" id="IPR011009">
    <property type="entry name" value="Kinase-like_dom_sf"/>
</dbReference>
<dbReference type="InterPro" id="IPR008271">
    <property type="entry name" value="Ser/Thr_kinase_AS"/>
</dbReference>
<keyword evidence="2" id="KW-0812">Transmembrane</keyword>
<feature type="region of interest" description="Disordered" evidence="1">
    <location>
        <begin position="600"/>
        <end position="665"/>
    </location>
</feature>
<proteinExistence type="predicted"/>
<feature type="compositionally biased region" description="Low complexity" evidence="1">
    <location>
        <begin position="284"/>
        <end position="325"/>
    </location>
</feature>
<feature type="region of interest" description="Disordered" evidence="1">
    <location>
        <begin position="284"/>
        <end position="351"/>
    </location>
</feature>
<dbReference type="PANTHER" id="PTHR44329:SF214">
    <property type="entry name" value="PROTEIN KINASE DOMAIN-CONTAINING PROTEIN"/>
    <property type="match status" value="1"/>
</dbReference>
<feature type="region of interest" description="Disordered" evidence="1">
    <location>
        <begin position="879"/>
        <end position="909"/>
    </location>
</feature>
<accession>A0A835TG76</accession>
<name>A0A835TG76_9CHLO</name>
<keyword evidence="2" id="KW-0472">Membrane</keyword>